<reference evidence="1 2" key="1">
    <citation type="submission" date="2017-03" db="EMBL/GenBank/DDBJ databases">
        <authorList>
            <person name="Afonso C.L."/>
            <person name="Miller P.J."/>
            <person name="Scott M.A."/>
            <person name="Spackman E."/>
            <person name="Goraichik I."/>
            <person name="Dimitrov K.M."/>
            <person name="Suarez D.L."/>
            <person name="Swayne D.E."/>
        </authorList>
    </citation>
    <scope>NUCLEOTIDE SEQUENCE [LARGE SCALE GENOMIC DNA]</scope>
    <source>
        <strain evidence="1 2">CECT 7745</strain>
    </source>
</reference>
<accession>A0A1X7BM42</accession>
<dbReference type="AlphaFoldDB" id="A0A1X7BM42"/>
<proteinExistence type="predicted"/>
<dbReference type="RefSeq" id="WP_085798613.1">
    <property type="nucleotide sequence ID" value="NZ_FWXB01000001.1"/>
</dbReference>
<organism evidence="1 2">
    <name type="scientific">Roseovarius aestuarii</name>
    <dbReference type="NCBI Taxonomy" id="475083"/>
    <lineage>
        <taxon>Bacteria</taxon>
        <taxon>Pseudomonadati</taxon>
        <taxon>Pseudomonadota</taxon>
        <taxon>Alphaproteobacteria</taxon>
        <taxon>Rhodobacterales</taxon>
        <taxon>Roseobacteraceae</taxon>
        <taxon>Roseovarius</taxon>
    </lineage>
</organism>
<evidence type="ECO:0000313" key="1">
    <source>
        <dbReference type="EMBL" id="SMC10672.1"/>
    </source>
</evidence>
<gene>
    <name evidence="1" type="ORF">ROA7745_00479</name>
</gene>
<evidence type="ECO:0008006" key="3">
    <source>
        <dbReference type="Google" id="ProtNLM"/>
    </source>
</evidence>
<sequence length="176" mass="18932">MAEPEDFIAALKRAGRAAEWVVEDPGDPGHIAVPLSDDCGMLRINQLESSDEVMAIWQLVFIFPAVATSEHVFDLARAALNTVNNALFLGKVIAAEDEEMLYFSYNHVTHGAAGLDATAPFVVDLICDLLEVLSPPLCTLLEADTTPYESEVDGILTQLSDAEAALEELLAGFGAR</sequence>
<dbReference type="EMBL" id="FWXB01000001">
    <property type="protein sequence ID" value="SMC10672.1"/>
    <property type="molecule type" value="Genomic_DNA"/>
</dbReference>
<dbReference type="Proteomes" id="UP000193224">
    <property type="component" value="Unassembled WGS sequence"/>
</dbReference>
<name>A0A1X7BM42_9RHOB</name>
<protein>
    <recommendedName>
        <fullName evidence="3">Bacterial sensory transduction regulator</fullName>
    </recommendedName>
</protein>
<dbReference type="OrthoDB" id="9900676at2"/>
<keyword evidence="2" id="KW-1185">Reference proteome</keyword>
<evidence type="ECO:0000313" key="2">
    <source>
        <dbReference type="Proteomes" id="UP000193224"/>
    </source>
</evidence>